<dbReference type="Proteomes" id="UP000828390">
    <property type="component" value="Unassembled WGS sequence"/>
</dbReference>
<sequence>MKPQPMKNGPPPGGHHNIIVLTKFYEDLTINMTSRVLTRKKTPYAGGHNKINVLTKFHGDWTETKTTDFKNKAYIENYHTHPGSHENASYKHIEKTAPSPGGNVFPLITTIFKLIRPINKTNVLTTFHDDWPKNVTFRVKMTPPPPPGGHVTRWIKTIFELNRRIQETRVVNVVL</sequence>
<comment type="caution">
    <text evidence="1">The sequence shown here is derived from an EMBL/GenBank/DDBJ whole genome shotgun (WGS) entry which is preliminary data.</text>
</comment>
<name>A0A9D4FPM4_DREPO</name>
<reference evidence="1" key="1">
    <citation type="journal article" date="2019" name="bioRxiv">
        <title>The Genome of the Zebra Mussel, Dreissena polymorpha: A Resource for Invasive Species Research.</title>
        <authorList>
            <person name="McCartney M.A."/>
            <person name="Auch B."/>
            <person name="Kono T."/>
            <person name="Mallez S."/>
            <person name="Zhang Y."/>
            <person name="Obille A."/>
            <person name="Becker A."/>
            <person name="Abrahante J.E."/>
            <person name="Garbe J."/>
            <person name="Badalamenti J.P."/>
            <person name="Herman A."/>
            <person name="Mangelson H."/>
            <person name="Liachko I."/>
            <person name="Sullivan S."/>
            <person name="Sone E.D."/>
            <person name="Koren S."/>
            <person name="Silverstein K.A.T."/>
            <person name="Beckman K.B."/>
            <person name="Gohl D.M."/>
        </authorList>
    </citation>
    <scope>NUCLEOTIDE SEQUENCE</scope>
    <source>
        <strain evidence="1">Duluth1</strain>
        <tissue evidence="1">Whole animal</tissue>
    </source>
</reference>
<evidence type="ECO:0000313" key="1">
    <source>
        <dbReference type="EMBL" id="KAH3803109.1"/>
    </source>
</evidence>
<organism evidence="1 2">
    <name type="scientific">Dreissena polymorpha</name>
    <name type="common">Zebra mussel</name>
    <name type="synonym">Mytilus polymorpha</name>
    <dbReference type="NCBI Taxonomy" id="45954"/>
    <lineage>
        <taxon>Eukaryota</taxon>
        <taxon>Metazoa</taxon>
        <taxon>Spiralia</taxon>
        <taxon>Lophotrochozoa</taxon>
        <taxon>Mollusca</taxon>
        <taxon>Bivalvia</taxon>
        <taxon>Autobranchia</taxon>
        <taxon>Heteroconchia</taxon>
        <taxon>Euheterodonta</taxon>
        <taxon>Imparidentia</taxon>
        <taxon>Neoheterodontei</taxon>
        <taxon>Myida</taxon>
        <taxon>Dreissenoidea</taxon>
        <taxon>Dreissenidae</taxon>
        <taxon>Dreissena</taxon>
    </lineage>
</organism>
<dbReference type="AlphaFoldDB" id="A0A9D4FPM4"/>
<accession>A0A9D4FPM4</accession>
<protein>
    <submittedName>
        <fullName evidence="1">Uncharacterized protein</fullName>
    </submittedName>
</protein>
<reference evidence="1" key="2">
    <citation type="submission" date="2020-11" db="EMBL/GenBank/DDBJ databases">
        <authorList>
            <person name="McCartney M.A."/>
            <person name="Auch B."/>
            <person name="Kono T."/>
            <person name="Mallez S."/>
            <person name="Becker A."/>
            <person name="Gohl D.M."/>
            <person name="Silverstein K.A.T."/>
            <person name="Koren S."/>
            <person name="Bechman K.B."/>
            <person name="Herman A."/>
            <person name="Abrahante J.E."/>
            <person name="Garbe J."/>
        </authorList>
    </citation>
    <scope>NUCLEOTIDE SEQUENCE</scope>
    <source>
        <strain evidence="1">Duluth1</strain>
        <tissue evidence="1">Whole animal</tissue>
    </source>
</reference>
<dbReference type="EMBL" id="JAIWYP010000007">
    <property type="protein sequence ID" value="KAH3803109.1"/>
    <property type="molecule type" value="Genomic_DNA"/>
</dbReference>
<keyword evidence="2" id="KW-1185">Reference proteome</keyword>
<gene>
    <name evidence="1" type="ORF">DPMN_156810</name>
</gene>
<proteinExistence type="predicted"/>
<evidence type="ECO:0000313" key="2">
    <source>
        <dbReference type="Proteomes" id="UP000828390"/>
    </source>
</evidence>